<feature type="compositionally biased region" description="Basic and acidic residues" evidence="1">
    <location>
        <begin position="1"/>
        <end position="10"/>
    </location>
</feature>
<dbReference type="Pfam" id="PF00010">
    <property type="entry name" value="HLH"/>
    <property type="match status" value="1"/>
</dbReference>
<dbReference type="STRING" id="403673.A0A177WD88"/>
<dbReference type="Proteomes" id="UP000077115">
    <property type="component" value="Unassembled WGS sequence"/>
</dbReference>
<evidence type="ECO:0000256" key="1">
    <source>
        <dbReference type="SAM" id="MobiDB-lite"/>
    </source>
</evidence>
<reference evidence="3 4" key="2">
    <citation type="submission" date="2016-05" db="EMBL/GenBank/DDBJ databases">
        <title>Lineage-specific infection strategies underlie the spectrum of fungal disease in amphibians.</title>
        <authorList>
            <person name="Cuomo C.A."/>
            <person name="Farrer R.A."/>
            <person name="James T."/>
            <person name="Longcore J."/>
            <person name="Birren B."/>
        </authorList>
    </citation>
    <scope>NUCLEOTIDE SEQUENCE [LARGE SCALE GENOMIC DNA]</scope>
    <source>
        <strain evidence="3 4">JEL423</strain>
    </source>
</reference>
<dbReference type="AlphaFoldDB" id="A0A177WD88"/>
<dbReference type="SUPFAM" id="SSF47459">
    <property type="entry name" value="HLH, helix-loop-helix DNA-binding domain"/>
    <property type="match status" value="1"/>
</dbReference>
<dbReference type="PROSITE" id="PS50888">
    <property type="entry name" value="BHLH"/>
    <property type="match status" value="1"/>
</dbReference>
<dbReference type="InterPro" id="IPR011598">
    <property type="entry name" value="bHLH_dom"/>
</dbReference>
<dbReference type="PANTHER" id="PTHR46266">
    <property type="entry name" value="TRANSCRIPTION FACTOR TT8"/>
    <property type="match status" value="1"/>
</dbReference>
<dbReference type="Gene3D" id="4.10.280.10">
    <property type="entry name" value="Helix-loop-helix DNA-binding domain"/>
    <property type="match status" value="1"/>
</dbReference>
<sequence length="270" mass="30743">MHPTNHDYNHNPDTPTNPWFEQERQNRAHQTPQEHYSYNGRLDHAESREIRRKASHSAIERRRRERINERIAEMKAMLPSCADKVGLHKLTILEESAEYIMHLKEQIRILKMGLNQSAAGKVPVFTTDSEPFSINRQVECSCNSTGFEPYMNTRIKLEDGNTVAHDQRLKEFSDQSHLINPSFTSNNPQHSYTTRRHTPPVDAAVTVSVQSPSTDHQVFSLPPPPTFGDYLAVSNPMMGSTSTTKVYSTNQYASAYSPTEEIMSLDTILS</sequence>
<protein>
    <recommendedName>
        <fullName evidence="2">BHLH domain-containing protein</fullName>
    </recommendedName>
</protein>
<evidence type="ECO:0000313" key="3">
    <source>
        <dbReference type="EMBL" id="OAJ37702.1"/>
    </source>
</evidence>
<reference evidence="3 4" key="1">
    <citation type="submission" date="2006-10" db="EMBL/GenBank/DDBJ databases">
        <title>The Genome Sequence of Batrachochytrium dendrobatidis JEL423.</title>
        <authorList>
            <consortium name="The Broad Institute Genome Sequencing Platform"/>
            <person name="Birren B."/>
            <person name="Lander E."/>
            <person name="Galagan J."/>
            <person name="Cuomo C."/>
            <person name="Devon K."/>
            <person name="Jaffe D."/>
            <person name="Butler J."/>
            <person name="Alvarez P."/>
            <person name="Gnerre S."/>
            <person name="Grabherr M."/>
            <person name="Kleber M."/>
            <person name="Mauceli E."/>
            <person name="Brockman W."/>
            <person name="Young S."/>
            <person name="LaButti K."/>
            <person name="Sykes S."/>
            <person name="DeCaprio D."/>
            <person name="Crawford M."/>
            <person name="Koehrsen M."/>
            <person name="Engels R."/>
            <person name="Montgomery P."/>
            <person name="Pearson M."/>
            <person name="Howarth C."/>
            <person name="Larson L."/>
            <person name="White J."/>
            <person name="O'Leary S."/>
            <person name="Kodira C."/>
            <person name="Zeng Q."/>
            <person name="Yandava C."/>
            <person name="Alvarado L."/>
            <person name="Longcore J."/>
            <person name="James T."/>
        </authorList>
    </citation>
    <scope>NUCLEOTIDE SEQUENCE [LARGE SCALE GENOMIC DNA]</scope>
    <source>
        <strain evidence="3 4">JEL423</strain>
    </source>
</reference>
<dbReference type="OrthoDB" id="1922626at2759"/>
<organism evidence="3 4">
    <name type="scientific">Batrachochytrium dendrobatidis (strain JEL423)</name>
    <dbReference type="NCBI Taxonomy" id="403673"/>
    <lineage>
        <taxon>Eukaryota</taxon>
        <taxon>Fungi</taxon>
        <taxon>Fungi incertae sedis</taxon>
        <taxon>Chytridiomycota</taxon>
        <taxon>Chytridiomycota incertae sedis</taxon>
        <taxon>Chytridiomycetes</taxon>
        <taxon>Rhizophydiales</taxon>
        <taxon>Rhizophydiales incertae sedis</taxon>
        <taxon>Batrachochytrium</taxon>
    </lineage>
</organism>
<dbReference type="VEuPathDB" id="FungiDB:BDEG_21698"/>
<dbReference type="InterPro" id="IPR036638">
    <property type="entry name" value="HLH_DNA-bd_sf"/>
</dbReference>
<dbReference type="GO" id="GO:0046983">
    <property type="term" value="F:protein dimerization activity"/>
    <property type="evidence" value="ECO:0007669"/>
    <property type="project" value="InterPro"/>
</dbReference>
<proteinExistence type="predicted"/>
<dbReference type="SMART" id="SM00353">
    <property type="entry name" value="HLH"/>
    <property type="match status" value="1"/>
</dbReference>
<feature type="domain" description="BHLH" evidence="2">
    <location>
        <begin position="51"/>
        <end position="103"/>
    </location>
</feature>
<evidence type="ECO:0000259" key="2">
    <source>
        <dbReference type="PROSITE" id="PS50888"/>
    </source>
</evidence>
<gene>
    <name evidence="3" type="ORF">BDEG_21698</name>
</gene>
<dbReference type="EMBL" id="DS022301">
    <property type="protein sequence ID" value="OAJ37702.1"/>
    <property type="molecule type" value="Genomic_DNA"/>
</dbReference>
<evidence type="ECO:0000313" key="4">
    <source>
        <dbReference type="Proteomes" id="UP000077115"/>
    </source>
</evidence>
<name>A0A177WD88_BATDL</name>
<feature type="region of interest" description="Disordered" evidence="1">
    <location>
        <begin position="1"/>
        <end position="61"/>
    </location>
</feature>
<accession>A0A177WD88</accession>
<dbReference type="PANTHER" id="PTHR46266:SF4">
    <property type="entry name" value="TRANSCRIPTION FACTOR TT8"/>
    <property type="match status" value="1"/>
</dbReference>